<keyword evidence="2" id="KW-1185">Reference proteome</keyword>
<accession>G3B487</accession>
<dbReference type="GeneID" id="18249797"/>
<dbReference type="HOGENOM" id="CLU_009086_0_0_1"/>
<dbReference type="AlphaFoldDB" id="G3B487"/>
<dbReference type="EMBL" id="GL996521">
    <property type="protein sequence ID" value="EGV63922.1"/>
    <property type="molecule type" value="Genomic_DNA"/>
</dbReference>
<dbReference type="eggNOG" id="ENOG502S3HW">
    <property type="taxonomic scope" value="Eukaryota"/>
</dbReference>
<evidence type="ECO:0000313" key="1">
    <source>
        <dbReference type="EMBL" id="EGV63922.1"/>
    </source>
</evidence>
<evidence type="ECO:0000313" key="2">
    <source>
        <dbReference type="Proteomes" id="UP000000707"/>
    </source>
</evidence>
<dbReference type="InterPro" id="IPR014839">
    <property type="entry name" value="Crt10"/>
</dbReference>
<name>G3B487_CANTC</name>
<dbReference type="SUPFAM" id="SSF50978">
    <property type="entry name" value="WD40 repeat-like"/>
    <property type="match status" value="1"/>
</dbReference>
<reference evidence="1 2" key="1">
    <citation type="journal article" date="2011" name="Proc. Natl. Acad. Sci. U.S.A.">
        <title>Comparative genomics of xylose-fermenting fungi for enhanced biofuel production.</title>
        <authorList>
            <person name="Wohlbach D.J."/>
            <person name="Kuo A."/>
            <person name="Sato T.K."/>
            <person name="Potts K.M."/>
            <person name="Salamov A.A."/>
            <person name="LaButti K.M."/>
            <person name="Sun H."/>
            <person name="Clum A."/>
            <person name="Pangilinan J.L."/>
            <person name="Lindquist E.A."/>
            <person name="Lucas S."/>
            <person name="Lapidus A."/>
            <person name="Jin M."/>
            <person name="Gunawan C."/>
            <person name="Balan V."/>
            <person name="Dale B.E."/>
            <person name="Jeffries T.W."/>
            <person name="Zinkel R."/>
            <person name="Barry K.W."/>
            <person name="Grigoriev I.V."/>
            <person name="Gasch A.P."/>
        </authorList>
    </citation>
    <scope>NUCLEOTIDE SEQUENCE [LARGE SCALE GENOMIC DNA]</scope>
    <source>
        <strain evidence="2">ATCC 10573 / BCRC 21748 / CBS 615 / JCM 9827 / NBRC 10315 / NRRL Y-1498 / VKM Y-70</strain>
    </source>
</reference>
<sequence length="754" mass="84227">MDPFSQFLVSRGIRRTVKDFNSLHTPREDTPADQDEEIFDFLSLETNDDADTFYRDRRESFNSAMQTIDTDGIDVNAETNGSTITRPILRIDPDLDLGVDSSTDTNSDSDTDTYDRYEYSLASTRPPLVVSSTNRHAASSYARLSVHSSDRRQQLLNHHELAAPDDPALTTVIPHSVEMLLQRQPASKFTESLQLSFVGSSRLSHHHGARKYKNNLAVATQDFYITACGSEILMYEYSDGAYFTPASDPILRFDTKPHVTSTADRLVSTWPYFPHTLNYVRTAWWPLESAGTVDSSTNILAVCADDGVVMLYSLASLSSATRSPAAISASSQPFQLAIRPDFRIRLEASAWGLDFMSYSHEQRHYHLIAASDNSQCVTLLVYIESDQQFHHVKSHQILHNIPDVSFVGHGVYSDDTHYVDVSCCSISGEVVIFRFEFRIAEGPLSSESGPESTYDVDPTMHRLEPPLPRFRRIQFFHPRVTNRVLLKEDSWTTRPVLPKFFLAVDSLAEVFGGSISADTELRILAESEILAKKATSEEAQSQSQPSAGGEMGDTRFGMAASFQYFECPVLSFDPLTRSDRLTTVDDDYRRLHKVYNRIDRQGIDLSSSSSEPLLVISTSKKMALLLPGLFCTCSSPTLFDLVIPANDDSQHSNRISICHVIPELSCVVAASQQGLVSILRLTQHRGVFGMRQEYLFPNAVALAIGEDGYRTITAIAPRNVSADPNCPRNIIYINYSDGFVLAYELSRTLVDFSI</sequence>
<dbReference type="KEGG" id="cten:18249797"/>
<organism evidence="2">
    <name type="scientific">Candida tenuis (strain ATCC 10573 / BCRC 21748 / CBS 615 / JCM 9827 / NBRC 10315 / NRRL Y-1498 / VKM Y-70)</name>
    <name type="common">Yeast</name>
    <name type="synonym">Yamadazyma tenuis</name>
    <dbReference type="NCBI Taxonomy" id="590646"/>
    <lineage>
        <taxon>Eukaryota</taxon>
        <taxon>Fungi</taxon>
        <taxon>Dikarya</taxon>
        <taxon>Ascomycota</taxon>
        <taxon>Saccharomycotina</taxon>
        <taxon>Pichiomycetes</taxon>
        <taxon>Debaryomycetaceae</taxon>
        <taxon>Yamadazyma</taxon>
    </lineage>
</organism>
<dbReference type="OrthoDB" id="4068815at2759"/>
<proteinExistence type="predicted"/>
<dbReference type="Pfam" id="PF08728">
    <property type="entry name" value="CRT10"/>
    <property type="match status" value="2"/>
</dbReference>
<dbReference type="InterPro" id="IPR036322">
    <property type="entry name" value="WD40_repeat_dom_sf"/>
</dbReference>
<protein>
    <submittedName>
        <fullName evidence="1">CRT10-domain-containing protein</fullName>
    </submittedName>
</protein>
<gene>
    <name evidence="1" type="ORF">CANTEDRAFT_134501</name>
</gene>
<dbReference type="Proteomes" id="UP000000707">
    <property type="component" value="Unassembled WGS sequence"/>
</dbReference>